<feature type="transmembrane region" description="Helical" evidence="16">
    <location>
        <begin position="69"/>
        <end position="88"/>
    </location>
</feature>
<dbReference type="Pfam" id="PF01098">
    <property type="entry name" value="FTSW_RODA_SPOVE"/>
    <property type="match status" value="1"/>
</dbReference>
<name>A0A1P8WCD5_9PLAN</name>
<evidence type="ECO:0000256" key="8">
    <source>
        <dbReference type="ARBA" id="ARBA00023136"/>
    </source>
</evidence>
<dbReference type="PANTHER" id="PTHR30474:SF2">
    <property type="entry name" value="PEPTIDOGLYCAN GLYCOSYLTRANSFERASE FTSW-RELATED"/>
    <property type="match status" value="1"/>
</dbReference>
<gene>
    <name evidence="17" type="primary">ftsW_1</name>
    <name evidence="17" type="ORF">Fuma_01311</name>
</gene>
<keyword evidence="6" id="KW-0573">Peptidoglycan synthesis</keyword>
<dbReference type="Proteomes" id="UP000187735">
    <property type="component" value="Chromosome"/>
</dbReference>
<evidence type="ECO:0000256" key="9">
    <source>
        <dbReference type="ARBA" id="ARBA00032370"/>
    </source>
</evidence>
<feature type="transmembrane region" description="Helical" evidence="16">
    <location>
        <begin position="139"/>
        <end position="172"/>
    </location>
</feature>
<evidence type="ECO:0000256" key="4">
    <source>
        <dbReference type="ARBA" id="ARBA00022692"/>
    </source>
</evidence>
<dbReference type="GO" id="GO:0008360">
    <property type="term" value="P:regulation of cell shape"/>
    <property type="evidence" value="ECO:0007669"/>
    <property type="project" value="UniProtKB-KW"/>
</dbReference>
<dbReference type="GO" id="GO:0051301">
    <property type="term" value="P:cell division"/>
    <property type="evidence" value="ECO:0007669"/>
    <property type="project" value="UniProtKB-KW"/>
</dbReference>
<protein>
    <recommendedName>
        <fullName evidence="12">Probable peptidoglycan glycosyltransferase FtsW</fullName>
        <ecNumber evidence="14">2.4.99.28</ecNumber>
    </recommendedName>
    <alternativeName>
        <fullName evidence="13">Cell division protein FtsW</fullName>
    </alternativeName>
    <alternativeName>
        <fullName evidence="10">Cell wall polymerase</fullName>
    </alternativeName>
    <alternativeName>
        <fullName evidence="9">Peptidoglycan polymerase</fullName>
    </alternativeName>
</protein>
<dbReference type="GO" id="GO:0008955">
    <property type="term" value="F:peptidoglycan glycosyltransferase activity"/>
    <property type="evidence" value="ECO:0007669"/>
    <property type="project" value="UniProtKB-EC"/>
</dbReference>
<proteinExistence type="inferred from homology"/>
<feature type="transmembrane region" description="Helical" evidence="16">
    <location>
        <begin position="41"/>
        <end position="62"/>
    </location>
</feature>
<evidence type="ECO:0000256" key="11">
    <source>
        <dbReference type="ARBA" id="ARBA00038053"/>
    </source>
</evidence>
<dbReference type="EC" id="2.4.99.28" evidence="14"/>
<evidence type="ECO:0000256" key="13">
    <source>
        <dbReference type="ARBA" id="ARBA00041418"/>
    </source>
</evidence>
<keyword evidence="17" id="KW-0131">Cell cycle</keyword>
<feature type="transmembrane region" description="Helical" evidence="16">
    <location>
        <begin position="331"/>
        <end position="352"/>
    </location>
</feature>
<evidence type="ECO:0000256" key="3">
    <source>
        <dbReference type="ARBA" id="ARBA00022679"/>
    </source>
</evidence>
<comment type="subcellular location">
    <subcellularLocation>
        <location evidence="1">Membrane</location>
        <topology evidence="1">Multi-pass membrane protein</topology>
    </subcellularLocation>
</comment>
<dbReference type="GO" id="GO:0015648">
    <property type="term" value="F:lipid-linked peptidoglycan transporter activity"/>
    <property type="evidence" value="ECO:0007669"/>
    <property type="project" value="TreeGrafter"/>
</dbReference>
<keyword evidence="17" id="KW-0132">Cell division</keyword>
<dbReference type="AlphaFoldDB" id="A0A1P8WCD5"/>
<dbReference type="PANTHER" id="PTHR30474">
    <property type="entry name" value="CELL CYCLE PROTEIN"/>
    <property type="match status" value="1"/>
</dbReference>
<dbReference type="InterPro" id="IPR001182">
    <property type="entry name" value="FtsW/RodA"/>
</dbReference>
<evidence type="ECO:0000256" key="15">
    <source>
        <dbReference type="ARBA" id="ARBA00049902"/>
    </source>
</evidence>
<evidence type="ECO:0000256" key="10">
    <source>
        <dbReference type="ARBA" id="ARBA00033270"/>
    </source>
</evidence>
<evidence type="ECO:0000256" key="7">
    <source>
        <dbReference type="ARBA" id="ARBA00022989"/>
    </source>
</evidence>
<dbReference type="GO" id="GO:0032153">
    <property type="term" value="C:cell division site"/>
    <property type="evidence" value="ECO:0007669"/>
    <property type="project" value="TreeGrafter"/>
</dbReference>
<reference evidence="17 18" key="1">
    <citation type="journal article" date="2016" name="Front. Microbiol.">
        <title>Fuerstia marisgermanicae gen. nov., sp. nov., an Unusual Member of the Phylum Planctomycetes from the German Wadden Sea.</title>
        <authorList>
            <person name="Kohn T."/>
            <person name="Heuer A."/>
            <person name="Jogler M."/>
            <person name="Vollmers J."/>
            <person name="Boedeker C."/>
            <person name="Bunk B."/>
            <person name="Rast P."/>
            <person name="Borchert D."/>
            <person name="Glockner I."/>
            <person name="Freese H.M."/>
            <person name="Klenk H.P."/>
            <person name="Overmann J."/>
            <person name="Kaster A.K."/>
            <person name="Rohde M."/>
            <person name="Wiegand S."/>
            <person name="Jogler C."/>
        </authorList>
    </citation>
    <scope>NUCLEOTIDE SEQUENCE [LARGE SCALE GENOMIC DNA]</scope>
    <source>
        <strain evidence="17 18">NH11</strain>
    </source>
</reference>
<keyword evidence="4 16" id="KW-0812">Transmembrane</keyword>
<accession>A0A1P8WCD5</accession>
<evidence type="ECO:0000256" key="14">
    <source>
        <dbReference type="ARBA" id="ARBA00044770"/>
    </source>
</evidence>
<comment type="similarity">
    <text evidence="11">Belongs to the SEDS family. FtsW subfamily.</text>
</comment>
<feature type="transmembrane region" description="Helical" evidence="16">
    <location>
        <begin position="255"/>
        <end position="283"/>
    </location>
</feature>
<evidence type="ECO:0000256" key="5">
    <source>
        <dbReference type="ARBA" id="ARBA00022960"/>
    </source>
</evidence>
<evidence type="ECO:0000313" key="18">
    <source>
        <dbReference type="Proteomes" id="UP000187735"/>
    </source>
</evidence>
<evidence type="ECO:0000256" key="1">
    <source>
        <dbReference type="ARBA" id="ARBA00004141"/>
    </source>
</evidence>
<dbReference type="EMBL" id="CP017641">
    <property type="protein sequence ID" value="APZ91720.1"/>
    <property type="molecule type" value="Genomic_DNA"/>
</dbReference>
<dbReference type="STRING" id="1891926.Fuma_01311"/>
<organism evidence="17 18">
    <name type="scientific">Fuerstiella marisgermanici</name>
    <dbReference type="NCBI Taxonomy" id="1891926"/>
    <lineage>
        <taxon>Bacteria</taxon>
        <taxon>Pseudomonadati</taxon>
        <taxon>Planctomycetota</taxon>
        <taxon>Planctomycetia</taxon>
        <taxon>Planctomycetales</taxon>
        <taxon>Planctomycetaceae</taxon>
        <taxon>Fuerstiella</taxon>
    </lineage>
</organism>
<sequence length="369" mass="38920">MRRLFVGLVCVLLGVGVQMVHSASLTSTPGQSETVYLNRHLLFLGIAVSCGYFASCLPAAFLKKNAMTFYVLLLVLLVAVLTPGVGTRVNGAQRWLRVGGMSLQPSELGRIILPIVAAKILTDLRAAGGFGLKTVPRTLLPLVLVLPLVAVEPDLGATVFLAAGFVISLFIGGWPLRYFIGSAVLALPAAVSLLALKSYQMKRITGFVAAWKDLSQAPWQIRQSLMSLGSGGLEGTGIGGGWQKLSYLPEANTDFVFAVIGEELGLAGTFTVIVIWVGVLLTGRAVLRPLRRDSFEWILGTTLVIQIVMQALANVAVVTAMVPPKGVPHPFISYGGTNLLVNVVAIGLVVGLSRSANQATDATAASTDS</sequence>
<evidence type="ECO:0000313" key="17">
    <source>
        <dbReference type="EMBL" id="APZ91720.1"/>
    </source>
</evidence>
<dbReference type="GO" id="GO:0005886">
    <property type="term" value="C:plasma membrane"/>
    <property type="evidence" value="ECO:0007669"/>
    <property type="project" value="TreeGrafter"/>
</dbReference>
<feature type="transmembrane region" description="Helical" evidence="16">
    <location>
        <begin position="295"/>
        <end position="319"/>
    </location>
</feature>
<keyword evidence="3" id="KW-0808">Transferase</keyword>
<comment type="catalytic activity">
    <reaction evidence="15">
        <text>[GlcNAc-(1-&gt;4)-Mur2Ac(oyl-L-Ala-gamma-D-Glu-L-Lys-D-Ala-D-Ala)](n)-di-trans,octa-cis-undecaprenyl diphosphate + beta-D-GlcNAc-(1-&gt;4)-Mur2Ac(oyl-L-Ala-gamma-D-Glu-L-Lys-D-Ala-D-Ala)-di-trans,octa-cis-undecaprenyl diphosphate = [GlcNAc-(1-&gt;4)-Mur2Ac(oyl-L-Ala-gamma-D-Glu-L-Lys-D-Ala-D-Ala)](n+1)-di-trans,octa-cis-undecaprenyl diphosphate + di-trans,octa-cis-undecaprenyl diphosphate + H(+)</text>
        <dbReference type="Rhea" id="RHEA:23708"/>
        <dbReference type="Rhea" id="RHEA-COMP:9602"/>
        <dbReference type="Rhea" id="RHEA-COMP:9603"/>
        <dbReference type="ChEBI" id="CHEBI:15378"/>
        <dbReference type="ChEBI" id="CHEBI:58405"/>
        <dbReference type="ChEBI" id="CHEBI:60033"/>
        <dbReference type="ChEBI" id="CHEBI:78435"/>
        <dbReference type="EC" id="2.4.99.28"/>
    </reaction>
</comment>
<keyword evidence="18" id="KW-1185">Reference proteome</keyword>
<evidence type="ECO:0000256" key="2">
    <source>
        <dbReference type="ARBA" id="ARBA00022676"/>
    </source>
</evidence>
<keyword evidence="2" id="KW-0328">Glycosyltransferase</keyword>
<evidence type="ECO:0000256" key="16">
    <source>
        <dbReference type="SAM" id="Phobius"/>
    </source>
</evidence>
<feature type="transmembrane region" description="Helical" evidence="16">
    <location>
        <begin position="178"/>
        <end position="196"/>
    </location>
</feature>
<evidence type="ECO:0000256" key="12">
    <source>
        <dbReference type="ARBA" id="ARBA00041185"/>
    </source>
</evidence>
<dbReference type="OrthoDB" id="9768187at2"/>
<dbReference type="GO" id="GO:0009252">
    <property type="term" value="P:peptidoglycan biosynthetic process"/>
    <property type="evidence" value="ECO:0007669"/>
    <property type="project" value="UniProtKB-KW"/>
</dbReference>
<keyword evidence="5" id="KW-0133">Cell shape</keyword>
<dbReference type="KEGG" id="fmr:Fuma_01311"/>
<keyword evidence="7 16" id="KW-1133">Transmembrane helix</keyword>
<keyword evidence="8 16" id="KW-0472">Membrane</keyword>
<evidence type="ECO:0000256" key="6">
    <source>
        <dbReference type="ARBA" id="ARBA00022984"/>
    </source>
</evidence>